<proteinExistence type="predicted"/>
<evidence type="ECO:0008006" key="2">
    <source>
        <dbReference type="Google" id="ProtNLM"/>
    </source>
</evidence>
<dbReference type="EMBL" id="JQ844180">
    <property type="protein sequence ID" value="AGS52035.1"/>
    <property type="molecule type" value="Genomic_DNA"/>
</dbReference>
<name>A0A806JYK0_9BACT</name>
<organism evidence="1">
    <name type="scientific">uncultured bacterium contig00008</name>
    <dbReference type="NCBI Taxonomy" id="1181500"/>
    <lineage>
        <taxon>Bacteria</taxon>
        <taxon>environmental samples</taxon>
    </lineage>
</organism>
<evidence type="ECO:0000313" key="1">
    <source>
        <dbReference type="EMBL" id="AGS52035.1"/>
    </source>
</evidence>
<sequence length="351" mass="39288">MKNIIKILGITAIIAVTVFAITACASIPVRTSTESEHFRIFYYEGEDIRTINMLLGTFEDNYERITSALQVRLSGKSDVYVYPDLKTYHNAIGRPQAPDWSVGAYQDGVIRMVSPDNPGPTSDFNAMLVNAVHEFVHLVADKINRTGTMTGNAPIYLGEGVATFLAGQGQYVGQNITPALLNNNFPSMAALNSLTGDNGLYDYGYAFVQYVVSEYGYDGLINLYKNPNIQTVFNINSNDFRENWIQYLKDYYLKTPEEWAELSATTTTPTELEGTWINTYQNIDYGVVFKGNGFCMFNNKSPMSYGQFSIADGVITYNFGGQTLTQAYSFYNDALNLQQVPNMNYGTHRKQ</sequence>
<protein>
    <recommendedName>
        <fullName evidence="2">Peptidase MA-like domain-containing protein</fullName>
    </recommendedName>
</protein>
<accession>A0A806JYK0</accession>
<reference evidence="1" key="1">
    <citation type="submission" date="2012-03" db="EMBL/GenBank/DDBJ databases">
        <title>Functional metagenomics reveals considerable lignocellulase gene clusters in the gut microbiome of a wood-feeding higher termite.</title>
        <authorList>
            <person name="Liu N."/>
        </authorList>
    </citation>
    <scope>NUCLEOTIDE SEQUENCE</scope>
</reference>
<dbReference type="PROSITE" id="PS51257">
    <property type="entry name" value="PROKAR_LIPOPROTEIN"/>
    <property type="match status" value="1"/>
</dbReference>
<dbReference type="AlphaFoldDB" id="A0A806JYK0"/>